<evidence type="ECO:0000313" key="1">
    <source>
        <dbReference type="EMBL" id="PON42245.1"/>
    </source>
</evidence>
<dbReference type="AlphaFoldDB" id="A0A2P5B0D6"/>
<keyword evidence="2" id="KW-1185">Reference proteome</keyword>
<accession>A0A2P5B0D6</accession>
<gene>
    <name evidence="1" type="ORF">PanWU01x14_283610</name>
</gene>
<protein>
    <submittedName>
        <fullName evidence="1">Uncharacterized protein</fullName>
    </submittedName>
</protein>
<organism evidence="1 2">
    <name type="scientific">Parasponia andersonii</name>
    <name type="common">Sponia andersonii</name>
    <dbReference type="NCBI Taxonomy" id="3476"/>
    <lineage>
        <taxon>Eukaryota</taxon>
        <taxon>Viridiplantae</taxon>
        <taxon>Streptophyta</taxon>
        <taxon>Embryophyta</taxon>
        <taxon>Tracheophyta</taxon>
        <taxon>Spermatophyta</taxon>
        <taxon>Magnoliopsida</taxon>
        <taxon>eudicotyledons</taxon>
        <taxon>Gunneridae</taxon>
        <taxon>Pentapetalae</taxon>
        <taxon>rosids</taxon>
        <taxon>fabids</taxon>
        <taxon>Rosales</taxon>
        <taxon>Cannabaceae</taxon>
        <taxon>Parasponia</taxon>
    </lineage>
</organism>
<comment type="caution">
    <text evidence="1">The sequence shown here is derived from an EMBL/GenBank/DDBJ whole genome shotgun (WGS) entry which is preliminary data.</text>
</comment>
<sequence length="68" mass="7490">MAKRLQTLTEACSPETNGGDLSVVKPFGFKGSSSQLHDMKYRGSQRRAFVGCLGRSRLELQHWFSSGG</sequence>
<dbReference type="Proteomes" id="UP000237105">
    <property type="component" value="Unassembled WGS sequence"/>
</dbReference>
<name>A0A2P5B0D6_PARAD</name>
<dbReference type="EMBL" id="JXTB01000396">
    <property type="protein sequence ID" value="PON42245.1"/>
    <property type="molecule type" value="Genomic_DNA"/>
</dbReference>
<proteinExistence type="predicted"/>
<evidence type="ECO:0000313" key="2">
    <source>
        <dbReference type="Proteomes" id="UP000237105"/>
    </source>
</evidence>
<reference evidence="2" key="1">
    <citation type="submission" date="2016-06" db="EMBL/GenBank/DDBJ databases">
        <title>Parallel loss of symbiosis genes in relatives of nitrogen-fixing non-legume Parasponia.</title>
        <authorList>
            <person name="Van Velzen R."/>
            <person name="Holmer R."/>
            <person name="Bu F."/>
            <person name="Rutten L."/>
            <person name="Van Zeijl A."/>
            <person name="Liu W."/>
            <person name="Santuari L."/>
            <person name="Cao Q."/>
            <person name="Sharma T."/>
            <person name="Shen D."/>
            <person name="Roswanjaya Y."/>
            <person name="Wardhani T."/>
            <person name="Kalhor M.S."/>
            <person name="Jansen J."/>
            <person name="Van den Hoogen J."/>
            <person name="Gungor B."/>
            <person name="Hartog M."/>
            <person name="Hontelez J."/>
            <person name="Verver J."/>
            <person name="Yang W.-C."/>
            <person name="Schijlen E."/>
            <person name="Repin R."/>
            <person name="Schilthuizen M."/>
            <person name="Schranz E."/>
            <person name="Heidstra R."/>
            <person name="Miyata K."/>
            <person name="Fedorova E."/>
            <person name="Kohlen W."/>
            <person name="Bisseling T."/>
            <person name="Smit S."/>
            <person name="Geurts R."/>
        </authorList>
    </citation>
    <scope>NUCLEOTIDE SEQUENCE [LARGE SCALE GENOMIC DNA]</scope>
    <source>
        <strain evidence="2">cv. WU1-14</strain>
    </source>
</reference>